<reference evidence="8 9" key="1">
    <citation type="submission" date="2019-04" db="EMBL/GenBank/DDBJ databases">
        <title>Friends and foes A comparative genomics study of 23 Aspergillus species from section Flavi.</title>
        <authorList>
            <consortium name="DOE Joint Genome Institute"/>
            <person name="Kjaerbolling I."/>
            <person name="Vesth T."/>
            <person name="Frisvad J.C."/>
            <person name="Nybo J.L."/>
            <person name="Theobald S."/>
            <person name="Kildgaard S."/>
            <person name="Isbrandt T."/>
            <person name="Kuo A."/>
            <person name="Sato A."/>
            <person name="Lyhne E.K."/>
            <person name="Kogle M.E."/>
            <person name="Wiebenga A."/>
            <person name="Kun R.S."/>
            <person name="Lubbers R.J."/>
            <person name="Makela M.R."/>
            <person name="Barry K."/>
            <person name="Chovatia M."/>
            <person name="Clum A."/>
            <person name="Daum C."/>
            <person name="Haridas S."/>
            <person name="He G."/>
            <person name="LaButti K."/>
            <person name="Lipzen A."/>
            <person name="Mondo S."/>
            <person name="Riley R."/>
            <person name="Salamov A."/>
            <person name="Simmons B.A."/>
            <person name="Magnuson J.K."/>
            <person name="Henrissat B."/>
            <person name="Mortensen U.H."/>
            <person name="Larsen T.O."/>
            <person name="Devries R.P."/>
            <person name="Grigoriev I.V."/>
            <person name="Machida M."/>
            <person name="Baker S.E."/>
            <person name="Andersen M.R."/>
        </authorList>
    </citation>
    <scope>NUCLEOTIDE SEQUENCE [LARGE SCALE GENOMIC DNA]</scope>
    <source>
        <strain evidence="8 9">CBS 151.66</strain>
    </source>
</reference>
<name>A0A5N5WLU3_9EURO</name>
<feature type="region of interest" description="Disordered" evidence="6">
    <location>
        <begin position="547"/>
        <end position="577"/>
    </location>
</feature>
<dbReference type="Pfam" id="PF01302">
    <property type="entry name" value="CAP_GLY"/>
    <property type="match status" value="1"/>
</dbReference>
<keyword evidence="3" id="KW-0963">Cytoplasm</keyword>
<evidence type="ECO:0000313" key="8">
    <source>
        <dbReference type="EMBL" id="KAB8068170.1"/>
    </source>
</evidence>
<dbReference type="PROSITE" id="PS50245">
    <property type="entry name" value="CAP_GLY_2"/>
    <property type="match status" value="1"/>
</dbReference>
<dbReference type="GO" id="GO:0005737">
    <property type="term" value="C:cytoplasm"/>
    <property type="evidence" value="ECO:0007669"/>
    <property type="project" value="UniProtKB-SubCell"/>
</dbReference>
<dbReference type="InterPro" id="IPR032675">
    <property type="entry name" value="LRR_dom_sf"/>
</dbReference>
<keyword evidence="9" id="KW-1185">Reference proteome</keyword>
<dbReference type="OrthoDB" id="5273213at2759"/>
<dbReference type="PANTHER" id="PTHR46545">
    <property type="entry name" value="LEUCINE-RICH REPEAT-CONTAINING PROTEIN 51"/>
    <property type="match status" value="1"/>
</dbReference>
<comment type="subcellular location">
    <subcellularLocation>
        <location evidence="1">Cytoplasm</location>
    </subcellularLocation>
</comment>
<evidence type="ECO:0000256" key="3">
    <source>
        <dbReference type="ARBA" id="ARBA00022490"/>
    </source>
</evidence>
<keyword evidence="4" id="KW-0433">Leucine-rich repeat</keyword>
<evidence type="ECO:0000256" key="2">
    <source>
        <dbReference type="ARBA" id="ARBA00014223"/>
    </source>
</evidence>
<feature type="compositionally biased region" description="Acidic residues" evidence="6">
    <location>
        <begin position="552"/>
        <end position="564"/>
    </location>
</feature>
<proteinExistence type="predicted"/>
<dbReference type="EMBL" id="ML732412">
    <property type="protein sequence ID" value="KAB8068170.1"/>
    <property type="molecule type" value="Genomic_DNA"/>
</dbReference>
<dbReference type="PANTHER" id="PTHR46545:SF1">
    <property type="entry name" value="LEUCINE-RICH REPEAT-CONTAINING PROTEIN 51"/>
    <property type="match status" value="1"/>
</dbReference>
<evidence type="ECO:0000313" key="9">
    <source>
        <dbReference type="Proteomes" id="UP000326565"/>
    </source>
</evidence>
<protein>
    <recommendedName>
        <fullName evidence="2">Leucine-rich repeat-containing protein 51</fullName>
    </recommendedName>
</protein>
<feature type="domain" description="CAP-Gly" evidence="7">
    <location>
        <begin position="24"/>
        <end position="70"/>
    </location>
</feature>
<gene>
    <name evidence="8" type="ORF">BDV29DRAFT_185008</name>
</gene>
<dbReference type="Gene3D" id="3.80.10.10">
    <property type="entry name" value="Ribonuclease Inhibitor"/>
    <property type="match status" value="3"/>
</dbReference>
<dbReference type="PROSITE" id="PS51450">
    <property type="entry name" value="LRR"/>
    <property type="match status" value="1"/>
</dbReference>
<dbReference type="SUPFAM" id="SSF74924">
    <property type="entry name" value="Cap-Gly domain"/>
    <property type="match status" value="1"/>
</dbReference>
<sequence length="610" mass="68113">MDPTFYFNQRRSYNGDLCTVRYAGKVEGTTGEWLGVEWDDPTRGKHSGEHQGVRYFTCKSKHSTAGSFVRQSRAADEPRGFLEALREKYASEFEQETARRKLGDEVSSDPLHKPIEISGKVVEEVGFDKIRKQLAELQELRFVLLDGLRVAGVLGHEADADQLESGCREIEQTCPKIIELDLSRSLLNRWSDVASICGSLKRLKVLKLNGNRMGPVGVALRFEGIAELQLDDTLLSWGEISTLSYQFPSLATLSASANYISSIPSPLTSTVTTLNLKNNEISSLSSLRTLTSLTRLSHLSLRGNCIDKIYESTSEEAAPLRFASNLQFVDLSRNKIDNWLFINQLSAVFPGLQSLRISGNPLHDQPVGPSFITGIPEKPMTVDEAYMLTLSRISSLKLLNYGTITAKDRNNGELYYLSLIGKELSAFPEDAEQDILAKHPRYNELCEIYGEPVIKRSSASTGSSVAVNPRSVAARLLKLTFYLRRELPVSGSTDAGKNNTLEEGTRVKEIPRSFDTYRVKAIVSRLFGLAPYEFKLVWETDELDPVSQKNIDEEDGWDSEDDDTNPQQSTDGSEFVKREVELMDTTRDIGFMFQSDVAEAKVRVEITPSS</sequence>
<keyword evidence="5" id="KW-0677">Repeat</keyword>
<evidence type="ECO:0000256" key="4">
    <source>
        <dbReference type="ARBA" id="ARBA00022614"/>
    </source>
</evidence>
<dbReference type="Proteomes" id="UP000326565">
    <property type="component" value="Unassembled WGS sequence"/>
</dbReference>
<evidence type="ECO:0000259" key="7">
    <source>
        <dbReference type="PROSITE" id="PS50245"/>
    </source>
</evidence>
<dbReference type="InterPro" id="IPR036859">
    <property type="entry name" value="CAP-Gly_dom_sf"/>
</dbReference>
<evidence type="ECO:0000256" key="6">
    <source>
        <dbReference type="SAM" id="MobiDB-lite"/>
    </source>
</evidence>
<evidence type="ECO:0000256" key="5">
    <source>
        <dbReference type="ARBA" id="ARBA00022737"/>
    </source>
</evidence>
<dbReference type="AlphaFoldDB" id="A0A5N5WLU3"/>
<accession>A0A5N5WLU3</accession>
<dbReference type="InterPro" id="IPR001611">
    <property type="entry name" value="Leu-rich_rpt"/>
</dbReference>
<evidence type="ECO:0000256" key="1">
    <source>
        <dbReference type="ARBA" id="ARBA00004496"/>
    </source>
</evidence>
<dbReference type="SMART" id="SM01052">
    <property type="entry name" value="CAP_GLY"/>
    <property type="match status" value="1"/>
</dbReference>
<dbReference type="SUPFAM" id="SSF52047">
    <property type="entry name" value="RNI-like"/>
    <property type="match status" value="1"/>
</dbReference>
<dbReference type="InterPro" id="IPR000938">
    <property type="entry name" value="CAP-Gly_domain"/>
</dbReference>
<organism evidence="8 9">
    <name type="scientific">Aspergillus leporis</name>
    <dbReference type="NCBI Taxonomy" id="41062"/>
    <lineage>
        <taxon>Eukaryota</taxon>
        <taxon>Fungi</taxon>
        <taxon>Dikarya</taxon>
        <taxon>Ascomycota</taxon>
        <taxon>Pezizomycotina</taxon>
        <taxon>Eurotiomycetes</taxon>
        <taxon>Eurotiomycetidae</taxon>
        <taxon>Eurotiales</taxon>
        <taxon>Aspergillaceae</taxon>
        <taxon>Aspergillus</taxon>
        <taxon>Aspergillus subgen. Circumdati</taxon>
    </lineage>
</organism>
<dbReference type="Gene3D" id="2.30.30.190">
    <property type="entry name" value="CAP Gly-rich-like domain"/>
    <property type="match status" value="1"/>
</dbReference>